<dbReference type="EMBL" id="JANURN010000004">
    <property type="protein sequence ID" value="MDL0082071.1"/>
    <property type="molecule type" value="Genomic_DNA"/>
</dbReference>
<gene>
    <name evidence="1" type="ORF">NYG90_05185</name>
</gene>
<dbReference type="Proteomes" id="UP001173802">
    <property type="component" value="Unassembled WGS sequence"/>
</dbReference>
<organism evidence="1 2">
    <name type="scientific">Helicobacter zhangjianzhongii</name>
    <dbReference type="NCBI Taxonomy" id="2974574"/>
    <lineage>
        <taxon>Bacteria</taxon>
        <taxon>Pseudomonadati</taxon>
        <taxon>Campylobacterota</taxon>
        <taxon>Epsilonproteobacteria</taxon>
        <taxon>Campylobacterales</taxon>
        <taxon>Helicobacteraceae</taxon>
        <taxon>Helicobacter</taxon>
    </lineage>
</organism>
<proteinExistence type="predicted"/>
<keyword evidence="2" id="KW-1185">Reference proteome</keyword>
<evidence type="ECO:0000313" key="1">
    <source>
        <dbReference type="EMBL" id="MDL0082071.1"/>
    </source>
</evidence>
<reference evidence="1 2" key="1">
    <citation type="journal article" date="2023" name="Microorganisms">
        <title>Isolation and Genomic Characteristics of Cat-Borne Campylobacter felis sp. nov. and Sheep-Borne Campylobacter ovis sp. nov.</title>
        <authorList>
            <person name="Wang H."/>
            <person name="Li Y."/>
            <person name="Gu Y."/>
            <person name="Zhou G."/>
            <person name="Chen X."/>
            <person name="Zhang X."/>
            <person name="Shao Z."/>
            <person name="Zhang J."/>
            <person name="Zhang M."/>
        </authorList>
    </citation>
    <scope>NUCLEOTIDE SEQUENCE [LARGE SCALE GENOMIC DNA]</scope>
    <source>
        <strain evidence="1 2">XJK30-2</strain>
    </source>
</reference>
<comment type="caution">
    <text evidence="1">The sequence shown here is derived from an EMBL/GenBank/DDBJ whole genome shotgun (WGS) entry which is preliminary data.</text>
</comment>
<evidence type="ECO:0000313" key="2">
    <source>
        <dbReference type="Proteomes" id="UP001173802"/>
    </source>
</evidence>
<accession>A0ACC6FS25</accession>
<name>A0ACC6FS25_9HELI</name>
<protein>
    <submittedName>
        <fullName evidence="1">Uncharacterized protein</fullName>
    </submittedName>
</protein>
<sequence length="156" mass="17856">MYLDTPAKKPTLKSILRKCYRKAQAIFGQVDFVPSGHFYSPIANAKEIEEGIANRSYDPRDLIGIDLKLESQRTLLKKFATLYAEMPFRDSKQPHLRYYFDNQAYCHSDGICLYAMIRHLRPQRIIEVGSGFSSALMHDVRELFFTGKNLMGGGAK</sequence>